<reference evidence="2 3" key="1">
    <citation type="submission" date="2018-04" db="EMBL/GenBank/DDBJ databases">
        <title>Genomic Encyclopedia of Type Strains, Phase III (KMG-III): the genomes of soil and plant-associated and newly described type strains.</title>
        <authorList>
            <person name="Whitman W."/>
        </authorList>
    </citation>
    <scope>NUCLEOTIDE SEQUENCE [LARGE SCALE GENOMIC DNA]</scope>
    <source>
        <strain evidence="2 3">MA101b</strain>
    </source>
</reference>
<dbReference type="Pfam" id="PF15515">
    <property type="entry name" value="MvaI_BcnI"/>
    <property type="match status" value="1"/>
</dbReference>
<organism evidence="2 3">
    <name type="scientific">Sphingomonas aurantiaca</name>
    <dbReference type="NCBI Taxonomy" id="185949"/>
    <lineage>
        <taxon>Bacteria</taxon>
        <taxon>Pseudomonadati</taxon>
        <taxon>Pseudomonadota</taxon>
        <taxon>Alphaproteobacteria</taxon>
        <taxon>Sphingomonadales</taxon>
        <taxon>Sphingomonadaceae</taxon>
        <taxon>Sphingomonas</taxon>
    </lineage>
</organism>
<dbReference type="InterPro" id="IPR029127">
    <property type="entry name" value="MvaI_BcnI"/>
</dbReference>
<dbReference type="RefSeq" id="WP_107957281.1">
    <property type="nucleotide sequence ID" value="NZ_QAOG01000002.1"/>
</dbReference>
<accession>A0A2T5GP41</accession>
<evidence type="ECO:0000259" key="1">
    <source>
        <dbReference type="Pfam" id="PF15515"/>
    </source>
</evidence>
<dbReference type="CDD" id="cd22347">
    <property type="entry name" value="PDDEXK_nuclease"/>
    <property type="match status" value="1"/>
</dbReference>
<feature type="domain" description="MvaI/BcnI restriction endonuclease" evidence="1">
    <location>
        <begin position="165"/>
        <end position="388"/>
    </location>
</feature>
<dbReference type="GO" id="GO:0004519">
    <property type="term" value="F:endonuclease activity"/>
    <property type="evidence" value="ECO:0007669"/>
    <property type="project" value="UniProtKB-KW"/>
</dbReference>
<gene>
    <name evidence="2" type="ORF">C8J26_1416</name>
</gene>
<dbReference type="Gene3D" id="3.30.70.3570">
    <property type="entry name" value="MvaI/BcnI restriction endonuclease, recognition domain"/>
    <property type="match status" value="1"/>
</dbReference>
<dbReference type="AlphaFoldDB" id="A0A2T5GP41"/>
<comment type="caution">
    <text evidence="2">The sequence shown here is derived from an EMBL/GenBank/DDBJ whole genome shotgun (WGS) entry which is preliminary data.</text>
</comment>
<dbReference type="Proteomes" id="UP000244189">
    <property type="component" value="Unassembled WGS sequence"/>
</dbReference>
<evidence type="ECO:0000313" key="2">
    <source>
        <dbReference type="EMBL" id="PTQ61095.1"/>
    </source>
</evidence>
<proteinExistence type="predicted"/>
<keyword evidence="2" id="KW-0540">Nuclease</keyword>
<dbReference type="Gene3D" id="3.40.210.20">
    <property type="entry name" value="MvaI/BcnI restriction endonuclease, catalytic domain"/>
    <property type="match status" value="1"/>
</dbReference>
<dbReference type="InterPro" id="IPR043004">
    <property type="entry name" value="MvaI_BcnI_cat"/>
</dbReference>
<keyword evidence="2" id="KW-0378">Hydrolase</keyword>
<dbReference type="EMBL" id="QAOG01000002">
    <property type="protein sequence ID" value="PTQ61095.1"/>
    <property type="molecule type" value="Genomic_DNA"/>
</dbReference>
<name>A0A2T5GP41_9SPHN</name>
<sequence>MLAKSDFPVATALALLARHEIDAALLVPTANGLQKSIMDATGAVRDYFLDKSYHNYSEQSQGGDGKVLQSASFVSSSGLERTTVSLYRPITKSGDPRIWLGPATKRYVAAFNLLALTIQDGQLYILNMSDDNVRASLEDSSSPFRTIVDRKRKTSPIVVELLGLLREISDKGFVDTLRPGDTGVGMTLESLLGISANSRRAPDFKGIELKAKRRRSSGRGSRSTLFSKVPNWKLSPIGSAMALLHKRGYSVDGRMQLYHTMRATSVNSRGLSLDIDAGNDWLRQVYQDDANERPVHDVTWELDVLKRDLAAKHHETFWVHALCRETGAREQFHYVEVEHTKAPMTGNLATLVEAGVITLDYTLSHQDARARDHGYLFKIEPRDFGALFPPSQSYDLR</sequence>
<keyword evidence="2" id="KW-0255">Endonuclease</keyword>
<keyword evidence="3" id="KW-1185">Reference proteome</keyword>
<protein>
    <submittedName>
        <fullName evidence="2">MvaI/BcnI restriction endonuclease family protein</fullName>
    </submittedName>
</protein>
<evidence type="ECO:0000313" key="3">
    <source>
        <dbReference type="Proteomes" id="UP000244189"/>
    </source>
</evidence>
<dbReference type="InterPro" id="IPR043005">
    <property type="entry name" value="MvaI_BcnI_rec"/>
</dbReference>